<dbReference type="CDD" id="cd12164">
    <property type="entry name" value="GDH_like_2"/>
    <property type="match status" value="1"/>
</dbReference>
<dbReference type="PANTHER" id="PTHR43333">
    <property type="entry name" value="2-HACID_DH_C DOMAIN-CONTAINING PROTEIN"/>
    <property type="match status" value="1"/>
</dbReference>
<evidence type="ECO:0000256" key="2">
    <source>
        <dbReference type="ARBA" id="ARBA00023027"/>
    </source>
</evidence>
<name>A0AAE4G4V6_9BURK</name>
<dbReference type="RefSeq" id="WP_310837182.1">
    <property type="nucleotide sequence ID" value="NZ_JAVLSM010000005.1"/>
</dbReference>
<evidence type="ECO:0000313" key="4">
    <source>
        <dbReference type="EMBL" id="MDT0335845.1"/>
    </source>
</evidence>
<dbReference type="EMBL" id="JAVRAA010000001">
    <property type="protein sequence ID" value="MDT0335845.1"/>
    <property type="molecule type" value="Genomic_DNA"/>
</dbReference>
<sequence length="322" mass="34724">MSSPTSPLAPVLLIKSGGAAALAEWRASFDEFAPGLGLDVRAWDDPQVDPARVQFVLVWQPEAGRLARFPNLKAIISAAAGVDHILADPHLPELPIVRMVTPETQQRMAEFTLMSSLMLLKDMPRIIAQQARAEWREFSTPRTARETRVGVLGLGALGLSAARMHAAVGFETAGWARSLRSEKGLACFAGPDTLPDFLARTDILICLLPETTDTRHLIDADLLRQLPRGAAVINVGRGSHVCLPDLLAALDSGHVSGAVLDVFDEEPLPAEAAVWRHPRVLVTPHAAATPSRRERARQAAVAIAAMLGGLPPPHLYDRTKGY</sequence>
<protein>
    <submittedName>
        <fullName evidence="4">Glyoxylate/hydroxypyruvate reductase A</fullName>
    </submittedName>
</protein>
<proteinExistence type="predicted"/>
<evidence type="ECO:0000256" key="1">
    <source>
        <dbReference type="ARBA" id="ARBA00023002"/>
    </source>
</evidence>
<gene>
    <name evidence="4" type="ORF">RJN63_03310</name>
</gene>
<keyword evidence="2" id="KW-0520">NAD</keyword>
<dbReference type="InterPro" id="IPR006140">
    <property type="entry name" value="D-isomer_DH_NAD-bd"/>
</dbReference>
<accession>A0AAE4G4V6</accession>
<dbReference type="PANTHER" id="PTHR43333:SF1">
    <property type="entry name" value="D-ISOMER SPECIFIC 2-HYDROXYACID DEHYDROGENASE NAD-BINDING DOMAIN-CONTAINING PROTEIN"/>
    <property type="match status" value="1"/>
</dbReference>
<dbReference type="SUPFAM" id="SSF52283">
    <property type="entry name" value="Formate/glycerate dehydrogenase catalytic domain-like"/>
    <property type="match status" value="1"/>
</dbReference>
<feature type="domain" description="D-isomer specific 2-hydroxyacid dehydrogenase NAD-binding" evidence="3">
    <location>
        <begin position="114"/>
        <end position="287"/>
    </location>
</feature>
<organism evidence="4">
    <name type="scientific">Herbaspirillum huttiense subsp. nephrolepidis</name>
    <dbReference type="NCBI Taxonomy" id="3075126"/>
    <lineage>
        <taxon>Bacteria</taxon>
        <taxon>Pseudomonadati</taxon>
        <taxon>Pseudomonadota</taxon>
        <taxon>Betaproteobacteria</taxon>
        <taxon>Burkholderiales</taxon>
        <taxon>Oxalobacteraceae</taxon>
        <taxon>Herbaspirillum</taxon>
    </lineage>
</organism>
<dbReference type="GO" id="GO:0051287">
    <property type="term" value="F:NAD binding"/>
    <property type="evidence" value="ECO:0007669"/>
    <property type="project" value="InterPro"/>
</dbReference>
<dbReference type="GO" id="GO:0016491">
    <property type="term" value="F:oxidoreductase activity"/>
    <property type="evidence" value="ECO:0007669"/>
    <property type="project" value="UniProtKB-KW"/>
</dbReference>
<dbReference type="SUPFAM" id="SSF51735">
    <property type="entry name" value="NAD(P)-binding Rossmann-fold domains"/>
    <property type="match status" value="1"/>
</dbReference>
<evidence type="ECO:0000259" key="3">
    <source>
        <dbReference type="Pfam" id="PF02826"/>
    </source>
</evidence>
<dbReference type="Gene3D" id="3.40.50.720">
    <property type="entry name" value="NAD(P)-binding Rossmann-like Domain"/>
    <property type="match status" value="2"/>
</dbReference>
<dbReference type="AlphaFoldDB" id="A0AAE4G4V6"/>
<dbReference type="InterPro" id="IPR036291">
    <property type="entry name" value="NAD(P)-bd_dom_sf"/>
</dbReference>
<keyword evidence="1" id="KW-0560">Oxidoreductase</keyword>
<comment type="caution">
    <text evidence="4">The sequence shown here is derived from an EMBL/GenBank/DDBJ whole genome shotgun (WGS) entry which is preliminary data.</text>
</comment>
<reference evidence="4" key="1">
    <citation type="submission" date="2023-02" db="EMBL/GenBank/DDBJ databases">
        <title>Description of Herbaspirillum huttiense subsp. nephrolepsisexaltata and Herbaspirillum huttiense subsp. lycopersicon.</title>
        <authorList>
            <person name="Poudel M."/>
            <person name="Sharma A."/>
            <person name="Goss E."/>
            <person name="Tapia J.H."/>
            <person name="Harmon C.M."/>
            <person name="Jones J.B."/>
        </authorList>
    </citation>
    <scope>NUCLEOTIDE SEQUENCE</scope>
    <source>
        <strain evidence="4">NC40101</strain>
    </source>
</reference>
<dbReference type="Pfam" id="PF02826">
    <property type="entry name" value="2-Hacid_dh_C"/>
    <property type="match status" value="1"/>
</dbReference>